<protein>
    <submittedName>
        <fullName evidence="6">EOG090X08JJ</fullName>
    </submittedName>
</protein>
<feature type="region of interest" description="Disordered" evidence="5">
    <location>
        <begin position="723"/>
        <end position="779"/>
    </location>
</feature>
<feature type="region of interest" description="Disordered" evidence="5">
    <location>
        <begin position="314"/>
        <end position="358"/>
    </location>
</feature>
<gene>
    <name evidence="6" type="primary">EOG090X08JJ</name>
</gene>
<comment type="subcellular location">
    <subcellularLocation>
        <location evidence="1">Nucleus</location>
        <location evidence="1">Nucleolus</location>
    </subcellularLocation>
</comment>
<feature type="compositionally biased region" description="Basic and acidic residues" evidence="5">
    <location>
        <begin position="376"/>
        <end position="434"/>
    </location>
</feature>
<feature type="region of interest" description="Disordered" evidence="5">
    <location>
        <begin position="376"/>
        <end position="535"/>
    </location>
</feature>
<dbReference type="PANTHER" id="PTHR14150">
    <property type="entry name" value="U3 SMALL NUCLEOLAR RNA-ASSOCIATED PROTEIN 14"/>
    <property type="match status" value="1"/>
</dbReference>
<keyword evidence="4" id="KW-0539">Nucleus</keyword>
<dbReference type="Pfam" id="PF04615">
    <property type="entry name" value="Utp14"/>
    <property type="match status" value="1"/>
</dbReference>
<evidence type="ECO:0000256" key="2">
    <source>
        <dbReference type="ARBA" id="ARBA00007774"/>
    </source>
</evidence>
<evidence type="ECO:0000256" key="1">
    <source>
        <dbReference type="ARBA" id="ARBA00004604"/>
    </source>
</evidence>
<sequence>MSKLKILQPVEETQEFLDIDEGASDSGDDEQTHEKLLNAITKLGKNKKMNIAQRTEPVSRINEFALVDDLLDVLLEKPRFGVLQKAVKEAKGKTSTLKAPLEKPVALRVERAAGYEKVKDEISKWDDTVQGNRIAEQLIFPLNQPSIKMNSATEFTAKFKPKTRLEEQISKLLSGNKHVQAANEELTPAEEEALSSISLKEALERRKELAKSRALQSYQEAKARRQNKIKSKSYHRLLKREKMKNHIKEFDALKECDPEKALEKLEQLDKKRIEERMTLKHKGAGKWAKLQAIRSKYDQNARDSLADQLRLGKEVTRKVKKPDDESEDDMPAIPLEKSDNPWLGGSAPEASHQTTQITSGYRKLWDKVNEGKEIKKKMNEGTEIKKKMNEGKEIKKKMNEGKEIKKKMNEGKEIKKKMNEGKEIKKKMNEEVKKTNSQPKKIKKLSKANENRGDLATVDPDENDSVVSESHDMEEEFSEELVEGLVRKRTLEDYQQTTEDLEVKRSTRKRKNKKQPSEDHKATNQQNGTRTVTDIDPFKFLSTSQTVVINSSVPVFEEGNAEEDEEEQRRMTLAEAFADDDVIEQFNEEKNQAINASTPKDIDLTLPGWGEWGGSGLKISNRKKRQFIIKAPPVLKRKDENKGNLIINQDKSASMRRQQVNDLPFPFRSAIAFESSIRAPVTSTFIPETAVHKLAAPKVITKIGTVIEPMSADVLISTANRNKETEDNGDLGNTKKSSGYIDKKRKRPELAGRPVKKPNMRKNDWKITDKHAKKSFKKK</sequence>
<dbReference type="InterPro" id="IPR006709">
    <property type="entry name" value="SSU_processome_Utp14"/>
</dbReference>
<dbReference type="EMBL" id="LR005590">
    <property type="protein sequence ID" value="SVE75209.1"/>
    <property type="molecule type" value="mRNA"/>
</dbReference>
<dbReference type="PANTHER" id="PTHR14150:SF12">
    <property type="entry name" value="U3 SMALL NUCLEOLAR RNA-ASSOCIATED PROTEIN 14 HOMOLOG A"/>
    <property type="match status" value="1"/>
</dbReference>
<feature type="compositionally biased region" description="Acidic residues" evidence="5">
    <location>
        <begin position="472"/>
        <end position="482"/>
    </location>
</feature>
<feature type="compositionally biased region" description="Basic and acidic residues" evidence="5">
    <location>
        <begin position="314"/>
        <end position="323"/>
    </location>
</feature>
<dbReference type="GO" id="GO:0006364">
    <property type="term" value="P:rRNA processing"/>
    <property type="evidence" value="ECO:0007669"/>
    <property type="project" value="InterPro"/>
</dbReference>
<evidence type="ECO:0000256" key="4">
    <source>
        <dbReference type="ARBA" id="ARBA00023242"/>
    </source>
</evidence>
<comment type="similarity">
    <text evidence="2">Belongs to the UTP14 family.</text>
</comment>
<evidence type="ECO:0000256" key="3">
    <source>
        <dbReference type="ARBA" id="ARBA00022553"/>
    </source>
</evidence>
<reference evidence="6" key="1">
    <citation type="submission" date="2018-08" db="EMBL/GenBank/DDBJ databases">
        <authorList>
            <person name="Cornetti L."/>
        </authorList>
    </citation>
    <scope>NUCLEOTIDE SEQUENCE</scope>
    <source>
        <strain evidence="6">ZA-DOLI</strain>
    </source>
</reference>
<dbReference type="AlphaFoldDB" id="A0A4Y7M604"/>
<feature type="compositionally biased region" description="Polar residues" evidence="5">
    <location>
        <begin position="523"/>
        <end position="532"/>
    </location>
</feature>
<evidence type="ECO:0000313" key="6">
    <source>
        <dbReference type="EMBL" id="SVE75209.1"/>
    </source>
</evidence>
<name>A0A4Y7M604_9CRUS</name>
<proteinExistence type="evidence at transcript level"/>
<dbReference type="GO" id="GO:0032040">
    <property type="term" value="C:small-subunit processome"/>
    <property type="evidence" value="ECO:0007669"/>
    <property type="project" value="InterPro"/>
</dbReference>
<feature type="compositionally biased region" description="Basic and acidic residues" evidence="5">
    <location>
        <begin position="761"/>
        <end position="770"/>
    </location>
</feature>
<accession>A0A4Y7M604</accession>
<keyword evidence="3" id="KW-0597">Phosphoprotein</keyword>
<organism evidence="6">
    <name type="scientific">Daphnia dolichocephala</name>
    <dbReference type="NCBI Taxonomy" id="2282166"/>
    <lineage>
        <taxon>Eukaryota</taxon>
        <taxon>Metazoa</taxon>
        <taxon>Ecdysozoa</taxon>
        <taxon>Arthropoda</taxon>
        <taxon>Crustacea</taxon>
        <taxon>Branchiopoda</taxon>
        <taxon>Diplostraca</taxon>
        <taxon>Cladocera</taxon>
        <taxon>Anomopoda</taxon>
        <taxon>Daphniidae</taxon>
        <taxon>Daphnia</taxon>
    </lineage>
</organism>
<evidence type="ECO:0000256" key="5">
    <source>
        <dbReference type="SAM" id="MobiDB-lite"/>
    </source>
</evidence>